<feature type="DNA-binding region" description="HMG box" evidence="4">
    <location>
        <begin position="12"/>
        <end position="80"/>
    </location>
</feature>
<evidence type="ECO:0000256" key="2">
    <source>
        <dbReference type="ARBA" id="ARBA00023125"/>
    </source>
</evidence>
<dbReference type="GO" id="GO:0001228">
    <property type="term" value="F:DNA-binding transcription activator activity, RNA polymerase II-specific"/>
    <property type="evidence" value="ECO:0007669"/>
    <property type="project" value="TreeGrafter"/>
</dbReference>
<feature type="non-terminal residue" evidence="7">
    <location>
        <position position="1"/>
    </location>
</feature>
<comment type="caution">
    <text evidence="7">The sequence shown here is derived from an EMBL/GenBank/DDBJ whole genome shotgun (WGS) entry which is preliminary data.</text>
</comment>
<dbReference type="Gene3D" id="1.10.30.10">
    <property type="entry name" value="High mobility group box domain"/>
    <property type="match status" value="1"/>
</dbReference>
<dbReference type="SUPFAM" id="SSF47095">
    <property type="entry name" value="HMG-box"/>
    <property type="match status" value="1"/>
</dbReference>
<dbReference type="InterPro" id="IPR050140">
    <property type="entry name" value="SRY-related_HMG-box_TF-like"/>
</dbReference>
<proteinExistence type="predicted"/>
<keyword evidence="1" id="KW-0805">Transcription regulation</keyword>
<dbReference type="GO" id="GO:0000978">
    <property type="term" value="F:RNA polymerase II cis-regulatory region sequence-specific DNA binding"/>
    <property type="evidence" value="ECO:0007669"/>
    <property type="project" value="TreeGrafter"/>
</dbReference>
<evidence type="ECO:0000256" key="5">
    <source>
        <dbReference type="SAM" id="MobiDB-lite"/>
    </source>
</evidence>
<organism evidence="7 8">
    <name type="scientific">Saccharata proteae CBS 121410</name>
    <dbReference type="NCBI Taxonomy" id="1314787"/>
    <lineage>
        <taxon>Eukaryota</taxon>
        <taxon>Fungi</taxon>
        <taxon>Dikarya</taxon>
        <taxon>Ascomycota</taxon>
        <taxon>Pezizomycotina</taxon>
        <taxon>Dothideomycetes</taxon>
        <taxon>Dothideomycetes incertae sedis</taxon>
        <taxon>Botryosphaeriales</taxon>
        <taxon>Saccharataceae</taxon>
        <taxon>Saccharata</taxon>
    </lineage>
</organism>
<dbReference type="EMBL" id="ML978713">
    <property type="protein sequence ID" value="KAF2089979.1"/>
    <property type="molecule type" value="Genomic_DNA"/>
</dbReference>
<dbReference type="PANTHER" id="PTHR10270">
    <property type="entry name" value="SOX TRANSCRIPTION FACTOR"/>
    <property type="match status" value="1"/>
</dbReference>
<dbReference type="Proteomes" id="UP000799776">
    <property type="component" value="Unassembled WGS sequence"/>
</dbReference>
<dbReference type="FunFam" id="1.10.30.10:FF:000041">
    <property type="entry name" value="HMG box family protein"/>
    <property type="match status" value="1"/>
</dbReference>
<evidence type="ECO:0000256" key="3">
    <source>
        <dbReference type="ARBA" id="ARBA00023163"/>
    </source>
</evidence>
<evidence type="ECO:0000313" key="8">
    <source>
        <dbReference type="Proteomes" id="UP000799776"/>
    </source>
</evidence>
<keyword evidence="4" id="KW-0539">Nucleus</keyword>
<dbReference type="InterPro" id="IPR036910">
    <property type="entry name" value="HMG_box_dom_sf"/>
</dbReference>
<evidence type="ECO:0000256" key="4">
    <source>
        <dbReference type="PROSITE-ProRule" id="PRU00267"/>
    </source>
</evidence>
<accession>A0A9P4M1J0</accession>
<protein>
    <submittedName>
        <fullName evidence="7">Mating-type protein Mat a-1</fullName>
    </submittedName>
</protein>
<feature type="domain" description="HMG box" evidence="6">
    <location>
        <begin position="12"/>
        <end position="80"/>
    </location>
</feature>
<feature type="region of interest" description="Disordered" evidence="5">
    <location>
        <begin position="74"/>
        <end position="97"/>
    </location>
</feature>
<dbReference type="GO" id="GO:0000122">
    <property type="term" value="P:negative regulation of transcription by RNA polymerase II"/>
    <property type="evidence" value="ECO:0007669"/>
    <property type="project" value="TreeGrafter"/>
</dbReference>
<name>A0A9P4M1J0_9PEZI</name>
<dbReference type="CDD" id="cd01389">
    <property type="entry name" value="HMG-box_ROX1-like"/>
    <property type="match status" value="1"/>
</dbReference>
<keyword evidence="3" id="KW-0804">Transcription</keyword>
<dbReference type="OrthoDB" id="6247875at2759"/>
<dbReference type="InterPro" id="IPR009071">
    <property type="entry name" value="HMG_box_dom"/>
</dbReference>
<dbReference type="AlphaFoldDB" id="A0A9P4M1J0"/>
<evidence type="ECO:0000313" key="7">
    <source>
        <dbReference type="EMBL" id="KAF2089979.1"/>
    </source>
</evidence>
<dbReference type="Pfam" id="PF00505">
    <property type="entry name" value="HMG_box"/>
    <property type="match status" value="1"/>
</dbReference>
<dbReference type="PROSITE" id="PS50118">
    <property type="entry name" value="HMG_BOX_2"/>
    <property type="match status" value="1"/>
</dbReference>
<keyword evidence="8" id="KW-1185">Reference proteome</keyword>
<sequence length="97" mass="11351">RAARRKAKGKGVPRPQNCYLLYRGYHHPIIVAQNPGIHNNEVSVIIGKMWRELPEGAKKYWKEKAQAVKLQHEKDHPGYVYQPRKPSQIRSRTKKIK</sequence>
<evidence type="ECO:0000259" key="6">
    <source>
        <dbReference type="PROSITE" id="PS50118"/>
    </source>
</evidence>
<dbReference type="PANTHER" id="PTHR10270:SF161">
    <property type="entry name" value="SEX-DETERMINING REGION Y PROTEIN"/>
    <property type="match status" value="1"/>
</dbReference>
<gene>
    <name evidence="7" type="ORF">K490DRAFT_6778</name>
</gene>
<dbReference type="GO" id="GO:0005634">
    <property type="term" value="C:nucleus"/>
    <property type="evidence" value="ECO:0007669"/>
    <property type="project" value="UniProtKB-UniRule"/>
</dbReference>
<reference evidence="7" key="1">
    <citation type="journal article" date="2020" name="Stud. Mycol.">
        <title>101 Dothideomycetes genomes: a test case for predicting lifestyles and emergence of pathogens.</title>
        <authorList>
            <person name="Haridas S."/>
            <person name="Albert R."/>
            <person name="Binder M."/>
            <person name="Bloem J."/>
            <person name="Labutti K."/>
            <person name="Salamov A."/>
            <person name="Andreopoulos B."/>
            <person name="Baker S."/>
            <person name="Barry K."/>
            <person name="Bills G."/>
            <person name="Bluhm B."/>
            <person name="Cannon C."/>
            <person name="Castanera R."/>
            <person name="Culley D."/>
            <person name="Daum C."/>
            <person name="Ezra D."/>
            <person name="Gonzalez J."/>
            <person name="Henrissat B."/>
            <person name="Kuo A."/>
            <person name="Liang C."/>
            <person name="Lipzen A."/>
            <person name="Lutzoni F."/>
            <person name="Magnuson J."/>
            <person name="Mondo S."/>
            <person name="Nolan M."/>
            <person name="Ohm R."/>
            <person name="Pangilinan J."/>
            <person name="Park H.-J."/>
            <person name="Ramirez L."/>
            <person name="Alfaro M."/>
            <person name="Sun H."/>
            <person name="Tritt A."/>
            <person name="Yoshinaga Y."/>
            <person name="Zwiers L.-H."/>
            <person name="Turgeon B."/>
            <person name="Goodwin S."/>
            <person name="Spatafora J."/>
            <person name="Crous P."/>
            <person name="Grigoriev I."/>
        </authorList>
    </citation>
    <scope>NUCLEOTIDE SEQUENCE</scope>
    <source>
        <strain evidence="7">CBS 121410</strain>
    </source>
</reference>
<keyword evidence="2 4" id="KW-0238">DNA-binding</keyword>
<evidence type="ECO:0000256" key="1">
    <source>
        <dbReference type="ARBA" id="ARBA00023015"/>
    </source>
</evidence>
<feature type="non-terminal residue" evidence="7">
    <location>
        <position position="97"/>
    </location>
</feature>
<dbReference type="SMART" id="SM00398">
    <property type="entry name" value="HMG"/>
    <property type="match status" value="1"/>
</dbReference>
<dbReference type="GO" id="GO:0030154">
    <property type="term" value="P:cell differentiation"/>
    <property type="evidence" value="ECO:0007669"/>
    <property type="project" value="TreeGrafter"/>
</dbReference>